<keyword evidence="7" id="KW-1185">Reference proteome</keyword>
<feature type="domain" description="LysR substrate-binding" evidence="5">
    <location>
        <begin position="3"/>
        <end position="209"/>
    </location>
</feature>
<keyword evidence="2" id="KW-0805">Transcription regulation</keyword>
<dbReference type="PANTHER" id="PTHR30346:SF0">
    <property type="entry name" value="HCA OPERON TRANSCRIPTIONAL ACTIVATOR HCAR"/>
    <property type="match status" value="1"/>
</dbReference>
<dbReference type="GO" id="GO:0032993">
    <property type="term" value="C:protein-DNA complex"/>
    <property type="evidence" value="ECO:0007669"/>
    <property type="project" value="TreeGrafter"/>
</dbReference>
<evidence type="ECO:0000256" key="2">
    <source>
        <dbReference type="ARBA" id="ARBA00023015"/>
    </source>
</evidence>
<evidence type="ECO:0000313" key="6">
    <source>
        <dbReference type="EMBL" id="CAI9121901.1"/>
    </source>
</evidence>
<protein>
    <submittedName>
        <fullName evidence="6">LysR family substrate-binding domain-containing protein</fullName>
    </submittedName>
</protein>
<dbReference type="RefSeq" id="WP_289843787.1">
    <property type="nucleotide sequence ID" value="NZ_CATKSH010000027.1"/>
</dbReference>
<evidence type="ECO:0000256" key="4">
    <source>
        <dbReference type="ARBA" id="ARBA00023163"/>
    </source>
</evidence>
<dbReference type="Proteomes" id="UP001176960">
    <property type="component" value="Unassembled WGS sequence"/>
</dbReference>
<evidence type="ECO:0000256" key="1">
    <source>
        <dbReference type="ARBA" id="ARBA00009437"/>
    </source>
</evidence>
<dbReference type="Pfam" id="PF03466">
    <property type="entry name" value="LysR_substrate"/>
    <property type="match status" value="1"/>
</dbReference>
<dbReference type="AlphaFoldDB" id="A0AA35V9B7"/>
<dbReference type="CDD" id="cd08414">
    <property type="entry name" value="PBP2_LTTR_aromatics_like"/>
    <property type="match status" value="1"/>
</dbReference>
<comment type="caution">
    <text evidence="6">The sequence shown here is derived from an EMBL/GenBank/DDBJ whole genome shotgun (WGS) entry which is preliminary data.</text>
</comment>
<dbReference type="PANTHER" id="PTHR30346">
    <property type="entry name" value="TRANSCRIPTIONAL DUAL REGULATOR HCAR-RELATED"/>
    <property type="match status" value="1"/>
</dbReference>
<dbReference type="EMBL" id="CATKSH010000027">
    <property type="protein sequence ID" value="CAI9121901.1"/>
    <property type="molecule type" value="Genomic_DNA"/>
</dbReference>
<keyword evidence="3" id="KW-0238">DNA-binding</keyword>
<name>A0AA35V9B7_9PROT</name>
<evidence type="ECO:0000313" key="7">
    <source>
        <dbReference type="Proteomes" id="UP001176960"/>
    </source>
</evidence>
<dbReference type="GO" id="GO:0003700">
    <property type="term" value="F:DNA-binding transcription factor activity"/>
    <property type="evidence" value="ECO:0007669"/>
    <property type="project" value="TreeGrafter"/>
</dbReference>
<reference evidence="6" key="1">
    <citation type="submission" date="2023-03" db="EMBL/GenBank/DDBJ databases">
        <authorList>
            <person name="Cleenwerck I."/>
        </authorList>
    </citation>
    <scope>NUCLEOTIDE SEQUENCE</scope>
    <source>
        <strain evidence="6">LMG 32879</strain>
    </source>
</reference>
<keyword evidence="4" id="KW-0804">Transcription</keyword>
<dbReference type="InterPro" id="IPR005119">
    <property type="entry name" value="LysR_subst-bd"/>
</dbReference>
<sequence>MRRGKGRRLTIGFYTSVSTGHLRATLTEFRRRHPETPWRFINGTRQQLLVDVERGLVDVAIVTAGGLKWHEARLDLWSERCIVALPAGHVLAEETVIEWTRLRNERFLASTLDPGPEITDLTRTILGRGAQQPHIAMHDTPNHFIKPFVSDSKGVMIDCESTIGESLPGIIYRAVRHNDVPSEIRFAACWRQDNPNPSLLAFVSLLRERHPDLFPS</sequence>
<dbReference type="Gene3D" id="3.40.190.10">
    <property type="entry name" value="Periplasmic binding protein-like II"/>
    <property type="match status" value="2"/>
</dbReference>
<accession>A0AA35V9B7</accession>
<evidence type="ECO:0000256" key="3">
    <source>
        <dbReference type="ARBA" id="ARBA00023125"/>
    </source>
</evidence>
<proteinExistence type="inferred from homology"/>
<gene>
    <name evidence="6" type="ORF">LMG32879_002757</name>
</gene>
<evidence type="ECO:0000259" key="5">
    <source>
        <dbReference type="Pfam" id="PF03466"/>
    </source>
</evidence>
<dbReference type="GO" id="GO:0003677">
    <property type="term" value="F:DNA binding"/>
    <property type="evidence" value="ECO:0007669"/>
    <property type="project" value="UniProtKB-KW"/>
</dbReference>
<comment type="similarity">
    <text evidence="1">Belongs to the LysR transcriptional regulatory family.</text>
</comment>
<organism evidence="6 7">
    <name type="scientific">Brytella acorum</name>
    <dbReference type="NCBI Taxonomy" id="2959299"/>
    <lineage>
        <taxon>Bacteria</taxon>
        <taxon>Pseudomonadati</taxon>
        <taxon>Pseudomonadota</taxon>
        <taxon>Alphaproteobacteria</taxon>
        <taxon>Acetobacterales</taxon>
        <taxon>Acetobacteraceae</taxon>
        <taxon>Brytella</taxon>
    </lineage>
</organism>
<dbReference type="SUPFAM" id="SSF53850">
    <property type="entry name" value="Periplasmic binding protein-like II"/>
    <property type="match status" value="1"/>
</dbReference>